<feature type="domain" description="Lipase" evidence="6">
    <location>
        <begin position="64"/>
        <end position="244"/>
    </location>
</feature>
<feature type="signal peptide" evidence="5">
    <location>
        <begin position="1"/>
        <end position="18"/>
    </location>
</feature>
<dbReference type="InterPro" id="IPR029058">
    <property type="entry name" value="AB_hydrolase_fold"/>
</dbReference>
<comment type="subcellular location">
    <subcellularLocation>
        <location evidence="1">Secreted</location>
    </subcellularLocation>
</comment>
<sequence length="326" mass="37523">MLGIKLFFVVVFFVGLNGQNEYRKPFKLSCFTSRAQEEFKFYWLDDDINNFRQRDLEIEFGNKSSFLFFFVGFGDTVSMERVGDNYYMAKEIVNAASGQVVCFCDYLFGIDGDYAQYIQYYDGIKLRVPYVIETLTNFIGRLKKFALIKSANQITAAGFCLGGHMAGMLGRDVEYLFGEKIRMVLAFDPPKYGFERNSLMFRERVQKGDAKYVEVTHTSFIGMYTNDADTDLILNNLRQPGCPHDFVDLFCNHNAALFFHQHIFMHTKPAPFLASKDKNKPRDGDVLIGFWNTDYSAKGVVYLETDDFIGFEENSMVQRILDKVGC</sequence>
<dbReference type="Pfam" id="PF00151">
    <property type="entry name" value="Lipase"/>
    <property type="match status" value="1"/>
</dbReference>
<evidence type="ECO:0000256" key="4">
    <source>
        <dbReference type="RuleBase" id="RU004262"/>
    </source>
</evidence>
<evidence type="ECO:0000259" key="6">
    <source>
        <dbReference type="Pfam" id="PF00151"/>
    </source>
</evidence>
<dbReference type="GO" id="GO:0016042">
    <property type="term" value="P:lipid catabolic process"/>
    <property type="evidence" value="ECO:0007669"/>
    <property type="project" value="TreeGrafter"/>
</dbReference>
<keyword evidence="3" id="KW-0964">Secreted</keyword>
<organism evidence="7">
    <name type="scientific">Mayetiola destructor</name>
    <name type="common">Hessian fly</name>
    <dbReference type="NCBI Taxonomy" id="39758"/>
    <lineage>
        <taxon>Eukaryota</taxon>
        <taxon>Metazoa</taxon>
        <taxon>Ecdysozoa</taxon>
        <taxon>Arthropoda</taxon>
        <taxon>Hexapoda</taxon>
        <taxon>Insecta</taxon>
        <taxon>Pterygota</taxon>
        <taxon>Neoptera</taxon>
        <taxon>Endopterygota</taxon>
        <taxon>Diptera</taxon>
        <taxon>Nematocera</taxon>
        <taxon>Sciaroidea</taxon>
        <taxon>Cecidomyiidae</taxon>
        <taxon>Mayetiola</taxon>
    </lineage>
</organism>
<protein>
    <submittedName>
        <fullName evidence="7">Secreted lipase-like protein 1</fullName>
    </submittedName>
</protein>
<dbReference type="PANTHER" id="PTHR11610">
    <property type="entry name" value="LIPASE"/>
    <property type="match status" value="1"/>
</dbReference>
<dbReference type="SUPFAM" id="SSF53474">
    <property type="entry name" value="alpha/beta-Hydrolases"/>
    <property type="match status" value="1"/>
</dbReference>
<dbReference type="InterPro" id="IPR013818">
    <property type="entry name" value="Lipase"/>
</dbReference>
<proteinExistence type="inferred from homology"/>
<dbReference type="GO" id="GO:0016298">
    <property type="term" value="F:lipase activity"/>
    <property type="evidence" value="ECO:0007669"/>
    <property type="project" value="InterPro"/>
</dbReference>
<reference evidence="7" key="1">
    <citation type="journal article" date="2009" name="J. Insect Physiol.">
        <title>Characterization and expression analysis of a gene encoding a secreted lipase-like protein expressed in the salivary glands of the larval Hessian fly, Mayetiola destructor (Say).</title>
        <authorList>
            <person name="Shukle R.H."/>
            <person name="Mittapalli O."/>
            <person name="Morton P.K."/>
            <person name="Chen M.S."/>
        </authorList>
    </citation>
    <scope>NUCLEOTIDE SEQUENCE</scope>
</reference>
<comment type="similarity">
    <text evidence="2 4">Belongs to the AB hydrolase superfamily. Lipase family.</text>
</comment>
<dbReference type="EMBL" id="EU877196">
    <property type="protein sequence ID" value="ACF95831.1"/>
    <property type="molecule type" value="Genomic_DNA"/>
</dbReference>
<keyword evidence="5" id="KW-0732">Signal</keyword>
<dbReference type="AlphaFoldDB" id="B5AXG3"/>
<evidence type="ECO:0000256" key="1">
    <source>
        <dbReference type="ARBA" id="ARBA00004613"/>
    </source>
</evidence>
<dbReference type="PANTHER" id="PTHR11610:SF173">
    <property type="entry name" value="LIPASE DOMAIN-CONTAINING PROTEIN-RELATED"/>
    <property type="match status" value="1"/>
</dbReference>
<accession>B5AXG3</accession>
<evidence type="ECO:0000256" key="3">
    <source>
        <dbReference type="ARBA" id="ARBA00022525"/>
    </source>
</evidence>
<dbReference type="InterPro" id="IPR000734">
    <property type="entry name" value="TAG_lipase"/>
</dbReference>
<name>B5AXG3_MAYDE</name>
<evidence type="ECO:0000313" key="7">
    <source>
        <dbReference type="EMBL" id="ACF95831.1"/>
    </source>
</evidence>
<evidence type="ECO:0000256" key="2">
    <source>
        <dbReference type="ARBA" id="ARBA00010701"/>
    </source>
</evidence>
<feature type="chain" id="PRO_5002830027" evidence="5">
    <location>
        <begin position="19"/>
        <end position="326"/>
    </location>
</feature>
<dbReference type="Gene3D" id="3.40.50.1820">
    <property type="entry name" value="alpha/beta hydrolase"/>
    <property type="match status" value="1"/>
</dbReference>
<evidence type="ECO:0000256" key="5">
    <source>
        <dbReference type="SAM" id="SignalP"/>
    </source>
</evidence>
<dbReference type="GO" id="GO:0005615">
    <property type="term" value="C:extracellular space"/>
    <property type="evidence" value="ECO:0007669"/>
    <property type="project" value="TreeGrafter"/>
</dbReference>